<evidence type="ECO:0000313" key="2">
    <source>
        <dbReference type="Proteomes" id="UP001358586"/>
    </source>
</evidence>
<organism evidence="1 2">
    <name type="scientific">Gossypium arboreum</name>
    <name type="common">Tree cotton</name>
    <name type="synonym">Gossypium nanking</name>
    <dbReference type="NCBI Taxonomy" id="29729"/>
    <lineage>
        <taxon>Eukaryota</taxon>
        <taxon>Viridiplantae</taxon>
        <taxon>Streptophyta</taxon>
        <taxon>Embryophyta</taxon>
        <taxon>Tracheophyta</taxon>
        <taxon>Spermatophyta</taxon>
        <taxon>Magnoliopsida</taxon>
        <taxon>eudicotyledons</taxon>
        <taxon>Gunneridae</taxon>
        <taxon>Pentapetalae</taxon>
        <taxon>rosids</taxon>
        <taxon>malvids</taxon>
        <taxon>Malvales</taxon>
        <taxon>Malvaceae</taxon>
        <taxon>Malvoideae</taxon>
        <taxon>Gossypium</taxon>
    </lineage>
</organism>
<reference evidence="1 2" key="1">
    <citation type="submission" date="2023-03" db="EMBL/GenBank/DDBJ databases">
        <title>WGS of Gossypium arboreum.</title>
        <authorList>
            <person name="Yu D."/>
        </authorList>
    </citation>
    <scope>NUCLEOTIDE SEQUENCE [LARGE SCALE GENOMIC DNA]</scope>
    <source>
        <tissue evidence="1">Leaf</tissue>
    </source>
</reference>
<sequence>MIGAFQWIAGANCASAPANPTPVSRGLPLEHLLALGGKEFSRIKGTDLIRAEYWLEGVGKILEQMSCSDKEKLGCVVSLLDDKAHRWWNMVRIGIFF</sequence>
<comment type="caution">
    <text evidence="1">The sequence shown here is derived from an EMBL/GenBank/DDBJ whole genome shotgun (WGS) entry which is preliminary data.</text>
</comment>
<name>A0ABR0PLS1_GOSAR</name>
<keyword evidence="2" id="KW-1185">Reference proteome</keyword>
<dbReference type="Proteomes" id="UP001358586">
    <property type="component" value="Chromosome 6"/>
</dbReference>
<dbReference type="EMBL" id="JARKNE010000006">
    <property type="protein sequence ID" value="KAK5825379.1"/>
    <property type="molecule type" value="Genomic_DNA"/>
</dbReference>
<protein>
    <submittedName>
        <fullName evidence="1">Uncharacterized protein</fullName>
    </submittedName>
</protein>
<accession>A0ABR0PLS1</accession>
<gene>
    <name evidence="1" type="ORF">PVK06_020204</name>
</gene>
<proteinExistence type="predicted"/>
<evidence type="ECO:0000313" key="1">
    <source>
        <dbReference type="EMBL" id="KAK5825379.1"/>
    </source>
</evidence>